<dbReference type="AlphaFoldDB" id="A0A9P6G2B8"/>
<evidence type="ECO:0000313" key="2">
    <source>
        <dbReference type="EMBL" id="KAF9585526.1"/>
    </source>
</evidence>
<feature type="compositionally biased region" description="Pro residues" evidence="1">
    <location>
        <begin position="113"/>
        <end position="125"/>
    </location>
</feature>
<dbReference type="Proteomes" id="UP000780801">
    <property type="component" value="Unassembled WGS sequence"/>
</dbReference>
<dbReference type="OrthoDB" id="2360563at2759"/>
<accession>A0A9P6G2B8</accession>
<reference evidence="2" key="1">
    <citation type="journal article" date="2020" name="Fungal Divers.">
        <title>Resolving the Mortierellaceae phylogeny through synthesis of multi-gene phylogenetics and phylogenomics.</title>
        <authorList>
            <person name="Vandepol N."/>
            <person name="Liber J."/>
            <person name="Desiro A."/>
            <person name="Na H."/>
            <person name="Kennedy M."/>
            <person name="Barry K."/>
            <person name="Grigoriev I.V."/>
            <person name="Miller A.N."/>
            <person name="O'Donnell K."/>
            <person name="Stajich J.E."/>
            <person name="Bonito G."/>
        </authorList>
    </citation>
    <scope>NUCLEOTIDE SEQUENCE</scope>
    <source>
        <strain evidence="2">KOD1015</strain>
    </source>
</reference>
<dbReference type="InterPro" id="IPR032675">
    <property type="entry name" value="LRR_dom_sf"/>
</dbReference>
<comment type="caution">
    <text evidence="2">The sequence shown here is derived from an EMBL/GenBank/DDBJ whole genome shotgun (WGS) entry which is preliminary data.</text>
</comment>
<organism evidence="2 3">
    <name type="scientific">Lunasporangiospora selenospora</name>
    <dbReference type="NCBI Taxonomy" id="979761"/>
    <lineage>
        <taxon>Eukaryota</taxon>
        <taxon>Fungi</taxon>
        <taxon>Fungi incertae sedis</taxon>
        <taxon>Mucoromycota</taxon>
        <taxon>Mortierellomycotina</taxon>
        <taxon>Mortierellomycetes</taxon>
        <taxon>Mortierellales</taxon>
        <taxon>Mortierellaceae</taxon>
        <taxon>Lunasporangiospora</taxon>
    </lineage>
</organism>
<proteinExistence type="predicted"/>
<evidence type="ECO:0000256" key="1">
    <source>
        <dbReference type="SAM" id="MobiDB-lite"/>
    </source>
</evidence>
<name>A0A9P6G2B8_9FUNG</name>
<feature type="region of interest" description="Disordered" evidence="1">
    <location>
        <begin position="387"/>
        <end position="416"/>
    </location>
</feature>
<feature type="region of interest" description="Disordered" evidence="1">
    <location>
        <begin position="74"/>
        <end position="125"/>
    </location>
</feature>
<evidence type="ECO:0000313" key="3">
    <source>
        <dbReference type="Proteomes" id="UP000780801"/>
    </source>
</evidence>
<feature type="compositionally biased region" description="Basic and acidic residues" evidence="1">
    <location>
        <begin position="387"/>
        <end position="397"/>
    </location>
</feature>
<sequence>MSNRPMYLPPECFPIILEKLADDCELSTLASMLLVSKSMFDMTVPILYRDPFRFFHDQDSSTAASLSKLGRLLLPPKNEPNLDDPLNTTDSSLEDESADETQENSEESSEKAPLPPPTTESPPTPLLRDYLSYLRIIDVTKHHGELFYHAMLKDQGKDLTDEDRAKFAQVFNPLDILMGLVRELVELLAEQVVSITIPLWDIYWHLDQVQRFKSLAHVDFIEFEEEELSLLARTSYNKLCEASSLAQNNLLSPDPISEMELFIVKHVKALPGILKSITCFASKPGGIVDREHPDLGLVKIMKRLPPLNNPRHLDEFSFNHLLAHADKTNLEYVESIAIDLDLGWDIYDLAKNLDPFLEKCRNLKRLSWVNPVPGIFSWAFEERSRKNDAEKKERQDNDEIGSVNQSSSTEDSNHRPRQLHRLVPLESIELRSVSIRGHITESENCELITDLMYCFGHSLKDLSIRIGRYEIGPSIFGLYRTNEMFDNPDDGIKPGIYMGCDSSTPLPYFQRLELFAPDQVCLWLNSEFLNHSPVVSVVVLNPVEQDLGRTIDGTDGDKIAPLQLPELKNLVLKGPPSATFHLNTFESTKQLKTIKLASLPGLKALKPNTRPSNRTAYVHLKMLKEVSWSWHLPQLSTLSLQYSFAHNFKFKMLDSCPSLEELKLVVKYNRTLDVSELYSSGYTDSVTEIEEEKTSARGRRKYVQAPRLTRLTMNGPWTISDETWRVLLKNVAPNVGIMSVEGIKGYDLVKWLLLTTEMNHLESVDLDSPIPPEDMISFADGDDVSENESEYILYEFPSDAKFLKRRFLSSV</sequence>
<feature type="compositionally biased region" description="Acidic residues" evidence="1">
    <location>
        <begin position="92"/>
        <end position="107"/>
    </location>
</feature>
<gene>
    <name evidence="2" type="ORF">BGW38_001961</name>
</gene>
<keyword evidence="3" id="KW-1185">Reference proteome</keyword>
<dbReference type="EMBL" id="JAABOA010000165">
    <property type="protein sequence ID" value="KAF9585526.1"/>
    <property type="molecule type" value="Genomic_DNA"/>
</dbReference>
<dbReference type="Gene3D" id="3.80.10.10">
    <property type="entry name" value="Ribonuclease Inhibitor"/>
    <property type="match status" value="1"/>
</dbReference>
<protein>
    <recommendedName>
        <fullName evidence="4">F-box domain-containing protein</fullName>
    </recommendedName>
</protein>
<evidence type="ECO:0008006" key="4">
    <source>
        <dbReference type="Google" id="ProtNLM"/>
    </source>
</evidence>